<dbReference type="EMBL" id="JAPQTC020000004">
    <property type="protein sequence ID" value="MDT8505180.1"/>
    <property type="molecule type" value="Genomic_DNA"/>
</dbReference>
<evidence type="ECO:0000313" key="4">
    <source>
        <dbReference type="Proteomes" id="UP001074635"/>
    </source>
</evidence>
<name>A0ABU3MUZ2_9BURK</name>
<dbReference type="Gene3D" id="3.30.420.280">
    <property type="match status" value="1"/>
</dbReference>
<keyword evidence="1" id="KW-1188">Viral release from host cell</keyword>
<dbReference type="RefSeq" id="WP_268378282.1">
    <property type="nucleotide sequence ID" value="NZ_JAPQTC020000004.1"/>
</dbReference>
<dbReference type="Pfam" id="PF03237">
    <property type="entry name" value="Terminase_6N"/>
    <property type="match status" value="1"/>
</dbReference>
<sequence length="426" mass="48117">MQSRTLRLQMTEPQARFFQTEAKYPAFIGGFGSGKTETLANCALRDALESSDTLIALYEPTYDLVRLILAPRMEEKLSELGIRYKYNKQENIIYTSAPNCGDFILRTLENPARIVGYESYRAHVDEIDTLKKVQAEAAWRKIIARNRQKPKGVDKPFNRVSAYSTPEGFRFAYETWARKPKPGYVMVQAATSSNPFLPDDYVDSLRESYPAQLIEAYLQGRFVNLNSGSVYPSFCRRRNHSAEVERPNEALHVGMDFNVLNMTATINVIRDDLPITVAELTEVRDTPAMAKLLKDRFKDRGHAVVVYPDASGQNTSSKNASESDLSILRQAGFTVRANSRNPSVRDRVNAVNAMLLNDMDQRRWKVNTDRCPVLTEALEQQAYDKNGEPDKSSGHDHSCDAQGYFLVHRYPIKKPSAGQRQIGGLA</sequence>
<dbReference type="Pfam" id="PF17289">
    <property type="entry name" value="Terminase_6C"/>
    <property type="match status" value="1"/>
</dbReference>
<accession>A0ABU3MUZ2</accession>
<dbReference type="InterPro" id="IPR027417">
    <property type="entry name" value="P-loop_NTPase"/>
</dbReference>
<protein>
    <submittedName>
        <fullName evidence="3">Terminase family protein</fullName>
    </submittedName>
</protein>
<evidence type="ECO:0000259" key="2">
    <source>
        <dbReference type="Pfam" id="PF17289"/>
    </source>
</evidence>
<reference evidence="3" key="1">
    <citation type="submission" date="2023-08" db="EMBL/GenBank/DDBJ databases">
        <title>Study of Resistomes in environmental pathogenic environmental.</title>
        <authorList>
            <person name="Bhattacharjee A."/>
            <person name="Singh A.K."/>
        </authorList>
    </citation>
    <scope>NUCLEOTIDE SEQUENCE</scope>
    <source>
        <strain evidence="3">S1</strain>
    </source>
</reference>
<dbReference type="Gene3D" id="3.40.50.300">
    <property type="entry name" value="P-loop containing nucleotide triphosphate hydrolases"/>
    <property type="match status" value="1"/>
</dbReference>
<organism evidence="3 4">
    <name type="scientific">Alcaligenes nematophilus</name>
    <dbReference type="NCBI Taxonomy" id="2994643"/>
    <lineage>
        <taxon>Bacteria</taxon>
        <taxon>Pseudomonadati</taxon>
        <taxon>Pseudomonadota</taxon>
        <taxon>Betaproteobacteria</taxon>
        <taxon>Burkholderiales</taxon>
        <taxon>Alcaligenaceae</taxon>
        <taxon>Alcaligenes</taxon>
    </lineage>
</organism>
<feature type="domain" description="Terminase large subunit gp17-like C-terminal" evidence="2">
    <location>
        <begin position="253"/>
        <end position="408"/>
    </location>
</feature>
<evidence type="ECO:0000313" key="3">
    <source>
        <dbReference type="EMBL" id="MDT8505180.1"/>
    </source>
</evidence>
<comment type="caution">
    <text evidence="3">The sequence shown here is derived from an EMBL/GenBank/DDBJ whole genome shotgun (WGS) entry which is preliminary data.</text>
</comment>
<dbReference type="Proteomes" id="UP001074635">
    <property type="component" value="Unassembled WGS sequence"/>
</dbReference>
<dbReference type="InterPro" id="IPR035421">
    <property type="entry name" value="Terminase_6C"/>
</dbReference>
<gene>
    <name evidence="3" type="ORF">OYC61_012810</name>
</gene>
<keyword evidence="4" id="KW-1185">Reference proteome</keyword>
<evidence type="ECO:0000256" key="1">
    <source>
        <dbReference type="ARBA" id="ARBA00022612"/>
    </source>
</evidence>
<proteinExistence type="predicted"/>